<dbReference type="NCBIfam" id="TIGR00545">
    <property type="entry name" value="lipoyltrans"/>
    <property type="match status" value="1"/>
</dbReference>
<comment type="caution">
    <text evidence="9">The sequence shown here is derived from an EMBL/GenBank/DDBJ whole genome shotgun (WGS) entry which is preliminary data.</text>
</comment>
<dbReference type="GO" id="GO:0005524">
    <property type="term" value="F:ATP binding"/>
    <property type="evidence" value="ECO:0007669"/>
    <property type="project" value="UniProtKB-KW"/>
</dbReference>
<dbReference type="GO" id="GO:0017118">
    <property type="term" value="F:lipoyltransferase activity"/>
    <property type="evidence" value="ECO:0007669"/>
    <property type="project" value="TreeGrafter"/>
</dbReference>
<dbReference type="SUPFAM" id="SSF55681">
    <property type="entry name" value="Class II aaRS and biotin synthetases"/>
    <property type="match status" value="1"/>
</dbReference>
<comment type="catalytic activity">
    <reaction evidence="7">
        <text>L-lysyl-[lipoyl-carrier protein] + (R)-lipoate + ATP = N(6)-[(R)-lipoyl]-L-lysyl-[lipoyl-carrier protein] + AMP + diphosphate + H(+)</text>
        <dbReference type="Rhea" id="RHEA:49288"/>
        <dbReference type="Rhea" id="RHEA-COMP:10500"/>
        <dbReference type="Rhea" id="RHEA-COMP:10502"/>
        <dbReference type="ChEBI" id="CHEBI:15378"/>
        <dbReference type="ChEBI" id="CHEBI:29969"/>
        <dbReference type="ChEBI" id="CHEBI:30616"/>
        <dbReference type="ChEBI" id="CHEBI:33019"/>
        <dbReference type="ChEBI" id="CHEBI:83088"/>
        <dbReference type="ChEBI" id="CHEBI:83099"/>
        <dbReference type="ChEBI" id="CHEBI:456215"/>
        <dbReference type="EC" id="6.3.1.20"/>
    </reaction>
</comment>
<evidence type="ECO:0000259" key="8">
    <source>
        <dbReference type="PROSITE" id="PS51733"/>
    </source>
</evidence>
<comment type="pathway">
    <text evidence="1">Protein modification; protein lipoylation via exogenous pathway; protein N(6)-(lipoyl)lysine from lipoate: step 2/2.</text>
</comment>
<dbReference type="InterPro" id="IPR045864">
    <property type="entry name" value="aa-tRNA-synth_II/BPL/LPL"/>
</dbReference>
<organism evidence="9 10">
    <name type="scientific">Rhinopithecimicrobium faecis</name>
    <dbReference type="NCBI Taxonomy" id="2820698"/>
    <lineage>
        <taxon>Bacteria</taxon>
        <taxon>Pseudomonadati</taxon>
        <taxon>Bacteroidota</taxon>
        <taxon>Sphingobacteriia</taxon>
        <taxon>Sphingobacteriales</taxon>
        <taxon>Sphingobacteriaceae</taxon>
        <taxon>Rhinopithecimicrobium</taxon>
    </lineage>
</organism>
<dbReference type="Gene3D" id="3.30.930.10">
    <property type="entry name" value="Bira Bifunctional Protein, Domain 2"/>
    <property type="match status" value="1"/>
</dbReference>
<reference evidence="9" key="1">
    <citation type="submission" date="2021-03" db="EMBL/GenBank/DDBJ databases">
        <authorList>
            <person name="Lu T."/>
            <person name="Wang Q."/>
            <person name="Han X."/>
        </authorList>
    </citation>
    <scope>NUCLEOTIDE SEQUENCE</scope>
    <source>
        <strain evidence="9">WQ 2009</strain>
    </source>
</reference>
<dbReference type="InterPro" id="IPR004143">
    <property type="entry name" value="BPL_LPL_catalytic"/>
</dbReference>
<evidence type="ECO:0000256" key="3">
    <source>
        <dbReference type="ARBA" id="ARBA00012367"/>
    </source>
</evidence>
<evidence type="ECO:0000313" key="10">
    <source>
        <dbReference type="Proteomes" id="UP000679691"/>
    </source>
</evidence>
<dbReference type="InterPro" id="IPR004562">
    <property type="entry name" value="LipoylTrfase_LipoateP_Ligase"/>
</dbReference>
<dbReference type="GO" id="GO:0016979">
    <property type="term" value="F:lipoate-protein ligase activity"/>
    <property type="evidence" value="ECO:0007669"/>
    <property type="project" value="UniProtKB-EC"/>
</dbReference>
<dbReference type="Proteomes" id="UP000679691">
    <property type="component" value="Unassembled WGS sequence"/>
</dbReference>
<keyword evidence="10" id="KW-1185">Reference proteome</keyword>
<evidence type="ECO:0000313" key="9">
    <source>
        <dbReference type="EMBL" id="MBP3944457.1"/>
    </source>
</evidence>
<dbReference type="GO" id="GO:0005737">
    <property type="term" value="C:cytoplasm"/>
    <property type="evidence" value="ECO:0007669"/>
    <property type="project" value="TreeGrafter"/>
</dbReference>
<protein>
    <recommendedName>
        <fullName evidence="3">lipoate--protein ligase</fullName>
        <ecNumber evidence="3">6.3.1.20</ecNumber>
    </recommendedName>
</protein>
<accession>A0A8T4HGL3</accession>
<dbReference type="EC" id="6.3.1.20" evidence="3"/>
<keyword evidence="6" id="KW-0067">ATP-binding</keyword>
<proteinExistence type="predicted"/>
<dbReference type="GO" id="GO:0009249">
    <property type="term" value="P:protein lipoylation"/>
    <property type="evidence" value="ECO:0007669"/>
    <property type="project" value="InterPro"/>
</dbReference>
<dbReference type="SUPFAM" id="SSF82649">
    <property type="entry name" value="SufE/NifU"/>
    <property type="match status" value="1"/>
</dbReference>
<dbReference type="FunFam" id="3.30.930.10:FF:000072">
    <property type="entry name" value="Lipoate--protein ligase"/>
    <property type="match status" value="1"/>
</dbReference>
<evidence type="ECO:0000256" key="4">
    <source>
        <dbReference type="ARBA" id="ARBA00022598"/>
    </source>
</evidence>
<dbReference type="Gene3D" id="3.30.390.50">
    <property type="entry name" value="CO dehydrogenase flavoprotein, C-terminal domain"/>
    <property type="match status" value="1"/>
</dbReference>
<name>A0A8T4HGL3_9SPHI</name>
<dbReference type="CDD" id="cd16443">
    <property type="entry name" value="LplA"/>
    <property type="match status" value="1"/>
</dbReference>
<sequence length="331" mass="37388">MLFIDNQGVLDPTINLAIEEYALRHIAAEEPILLFYINKPSIIIGRNQNTIEEINTSYVTEHGIQVVRRLSGGGAVYHDEGNLNFSFITPNDGRSFANFKRFLEPIIEALQKMGIDAEVKGRNDILIGERKVSGNAQYATGGKLFTHGTLLFNSHISEVVNALKVRKDKIESKGLKSIRSRVANIAEFLTAPMDINEFREHILLSVFGVDSRDQVREYKLTETDWVNIHALAKERYANWDWNYGNSPAFNTYFTKRFPSGSIDVHLNVVKGTITEVKIFGDFFGVGEVADIEQRLLNQPYNPSDLRAALADVDITHYFGPISLTDFIELLY</sequence>
<evidence type="ECO:0000256" key="2">
    <source>
        <dbReference type="ARBA" id="ARBA00005124"/>
    </source>
</evidence>
<dbReference type="RefSeq" id="WP_353547971.1">
    <property type="nucleotide sequence ID" value="NZ_JAGKSB010000018.1"/>
</dbReference>
<evidence type="ECO:0000256" key="7">
    <source>
        <dbReference type="ARBA" id="ARBA00048037"/>
    </source>
</evidence>
<evidence type="ECO:0000256" key="6">
    <source>
        <dbReference type="ARBA" id="ARBA00022840"/>
    </source>
</evidence>
<dbReference type="AlphaFoldDB" id="A0A8T4HGL3"/>
<evidence type="ECO:0000256" key="5">
    <source>
        <dbReference type="ARBA" id="ARBA00022741"/>
    </source>
</evidence>
<evidence type="ECO:0000256" key="1">
    <source>
        <dbReference type="ARBA" id="ARBA00005085"/>
    </source>
</evidence>
<keyword evidence="4 9" id="KW-0436">Ligase</keyword>
<dbReference type="Pfam" id="PF21948">
    <property type="entry name" value="LplA-B_cat"/>
    <property type="match status" value="1"/>
</dbReference>
<feature type="domain" description="BPL/LPL catalytic" evidence="8">
    <location>
        <begin position="27"/>
        <end position="214"/>
    </location>
</feature>
<gene>
    <name evidence="9" type="ORF">J5U18_12990</name>
</gene>
<dbReference type="PROSITE" id="PS51733">
    <property type="entry name" value="BPL_LPL_CATALYTIC"/>
    <property type="match status" value="1"/>
</dbReference>
<dbReference type="PANTHER" id="PTHR12561">
    <property type="entry name" value="LIPOATE-PROTEIN LIGASE"/>
    <property type="match status" value="1"/>
</dbReference>
<dbReference type="PANTHER" id="PTHR12561:SF3">
    <property type="entry name" value="LIPOYLTRANSFERASE 1, MITOCHONDRIAL"/>
    <property type="match status" value="1"/>
</dbReference>
<comment type="pathway">
    <text evidence="2">Protein modification; protein lipoylation via exogenous pathway; protein N(6)-(lipoyl)lysine from lipoate: step 1/2.</text>
</comment>
<keyword evidence="5" id="KW-0547">Nucleotide-binding</keyword>
<dbReference type="InterPro" id="IPR019491">
    <property type="entry name" value="Lipoate_protein_ligase_C"/>
</dbReference>
<dbReference type="EMBL" id="JAGKSB010000018">
    <property type="protein sequence ID" value="MBP3944457.1"/>
    <property type="molecule type" value="Genomic_DNA"/>
</dbReference>
<dbReference type="Pfam" id="PF10437">
    <property type="entry name" value="Lip_prot_lig_C"/>
    <property type="match status" value="1"/>
</dbReference>